<evidence type="ECO:0000313" key="1">
    <source>
        <dbReference type="EMBL" id="KNE62653.1"/>
    </source>
</evidence>
<sequence>MATATPLHVAPAAVAVLAQAVKIATQLATAARAWAAATRTLQSHLVALSNAITQLSPDHARPLTKLGVPVPSGGSTRGPDRVQAALAALQVRNLEALVHNVLVVYQDDLVPALPPLAKLAADAERLAQRVPPPQQQASPSDASAVSMALARSAAAQLAAAAMALHDGAIAQEKLAFRLVHVDVLEAARTVSLEMLQRVLDQWTPLTAGPDVDAETQLLEMVPVWREWAAGRA</sequence>
<reference evidence="2" key="2">
    <citation type="submission" date="2009-11" db="EMBL/GenBank/DDBJ databases">
        <title>The Genome Sequence of Allomyces macrogynus strain ATCC 38327.</title>
        <authorList>
            <consortium name="The Broad Institute Genome Sequencing Platform"/>
            <person name="Russ C."/>
            <person name="Cuomo C."/>
            <person name="Shea T."/>
            <person name="Young S.K."/>
            <person name="Zeng Q."/>
            <person name="Koehrsen M."/>
            <person name="Haas B."/>
            <person name="Borodovsky M."/>
            <person name="Guigo R."/>
            <person name="Alvarado L."/>
            <person name="Berlin A."/>
            <person name="Borenstein D."/>
            <person name="Chen Z."/>
            <person name="Engels R."/>
            <person name="Freedman E."/>
            <person name="Gellesch M."/>
            <person name="Goldberg J."/>
            <person name="Griggs A."/>
            <person name="Gujja S."/>
            <person name="Heiman D."/>
            <person name="Hepburn T."/>
            <person name="Howarth C."/>
            <person name="Jen D."/>
            <person name="Larson L."/>
            <person name="Lewis B."/>
            <person name="Mehta T."/>
            <person name="Park D."/>
            <person name="Pearson M."/>
            <person name="Roberts A."/>
            <person name="Saif S."/>
            <person name="Shenoy N."/>
            <person name="Sisk P."/>
            <person name="Stolte C."/>
            <person name="Sykes S."/>
            <person name="Walk T."/>
            <person name="White J."/>
            <person name="Yandava C."/>
            <person name="Burger G."/>
            <person name="Gray M.W."/>
            <person name="Holland P.W.H."/>
            <person name="King N."/>
            <person name="Lang F.B.F."/>
            <person name="Roger A.J."/>
            <person name="Ruiz-Trillo I."/>
            <person name="Lander E."/>
            <person name="Nusbaum C."/>
        </authorList>
    </citation>
    <scope>NUCLEOTIDE SEQUENCE [LARGE SCALE GENOMIC DNA]</scope>
    <source>
        <strain evidence="2">ATCC 38327</strain>
    </source>
</reference>
<reference evidence="1 2" key="1">
    <citation type="submission" date="2009-11" db="EMBL/GenBank/DDBJ databases">
        <title>Annotation of Allomyces macrogynus ATCC 38327.</title>
        <authorList>
            <consortium name="The Broad Institute Genome Sequencing Platform"/>
            <person name="Russ C."/>
            <person name="Cuomo C."/>
            <person name="Burger G."/>
            <person name="Gray M.W."/>
            <person name="Holland P.W.H."/>
            <person name="King N."/>
            <person name="Lang F.B.F."/>
            <person name="Roger A.J."/>
            <person name="Ruiz-Trillo I."/>
            <person name="Young S.K."/>
            <person name="Zeng Q."/>
            <person name="Gargeya S."/>
            <person name="Fitzgerald M."/>
            <person name="Haas B."/>
            <person name="Abouelleil A."/>
            <person name="Alvarado L."/>
            <person name="Arachchi H.M."/>
            <person name="Berlin A."/>
            <person name="Chapman S.B."/>
            <person name="Gearin G."/>
            <person name="Goldberg J."/>
            <person name="Griggs A."/>
            <person name="Gujja S."/>
            <person name="Hansen M."/>
            <person name="Heiman D."/>
            <person name="Howarth C."/>
            <person name="Larimer J."/>
            <person name="Lui A."/>
            <person name="MacDonald P.J.P."/>
            <person name="McCowen C."/>
            <person name="Montmayeur A."/>
            <person name="Murphy C."/>
            <person name="Neiman D."/>
            <person name="Pearson M."/>
            <person name="Priest M."/>
            <person name="Roberts A."/>
            <person name="Saif S."/>
            <person name="Shea T."/>
            <person name="Sisk P."/>
            <person name="Stolte C."/>
            <person name="Sykes S."/>
            <person name="Wortman J."/>
            <person name="Nusbaum C."/>
            <person name="Birren B."/>
        </authorList>
    </citation>
    <scope>NUCLEOTIDE SEQUENCE [LARGE SCALE GENOMIC DNA]</scope>
    <source>
        <strain evidence="1 2">ATCC 38327</strain>
    </source>
</reference>
<accession>A0A0L0SJI0</accession>
<gene>
    <name evidence="1" type="ORF">AMAG_07847</name>
</gene>
<dbReference type="Proteomes" id="UP000054350">
    <property type="component" value="Unassembled WGS sequence"/>
</dbReference>
<name>A0A0L0SJI0_ALLM3</name>
<protein>
    <submittedName>
        <fullName evidence="1">Uncharacterized protein</fullName>
    </submittedName>
</protein>
<proteinExistence type="predicted"/>
<dbReference type="OrthoDB" id="5588460at2759"/>
<dbReference type="AlphaFoldDB" id="A0A0L0SJI0"/>
<evidence type="ECO:0000313" key="2">
    <source>
        <dbReference type="Proteomes" id="UP000054350"/>
    </source>
</evidence>
<keyword evidence="2" id="KW-1185">Reference proteome</keyword>
<organism evidence="1 2">
    <name type="scientific">Allomyces macrogynus (strain ATCC 38327)</name>
    <name type="common">Allomyces javanicus var. macrogynus</name>
    <dbReference type="NCBI Taxonomy" id="578462"/>
    <lineage>
        <taxon>Eukaryota</taxon>
        <taxon>Fungi</taxon>
        <taxon>Fungi incertae sedis</taxon>
        <taxon>Blastocladiomycota</taxon>
        <taxon>Blastocladiomycetes</taxon>
        <taxon>Blastocladiales</taxon>
        <taxon>Blastocladiaceae</taxon>
        <taxon>Allomyces</taxon>
    </lineage>
</organism>
<dbReference type="EMBL" id="GG745340">
    <property type="protein sequence ID" value="KNE62653.1"/>
    <property type="molecule type" value="Genomic_DNA"/>
</dbReference>
<dbReference type="VEuPathDB" id="FungiDB:AMAG_07847"/>